<protein>
    <submittedName>
        <fullName evidence="4">Cinnamoyl-CoA reductase</fullName>
    </submittedName>
</protein>
<accession>A0ABR1PSQ5</accession>
<evidence type="ECO:0000313" key="5">
    <source>
        <dbReference type="Proteomes" id="UP001391051"/>
    </source>
</evidence>
<keyword evidence="1" id="KW-0560">Oxidoreductase</keyword>
<dbReference type="Gene3D" id="3.40.50.720">
    <property type="entry name" value="NAD(P)-binding Rossmann-like Domain"/>
    <property type="match status" value="1"/>
</dbReference>
<proteinExistence type="inferred from homology"/>
<dbReference type="Pfam" id="PF01370">
    <property type="entry name" value="Epimerase"/>
    <property type="match status" value="1"/>
</dbReference>
<evidence type="ECO:0000313" key="4">
    <source>
        <dbReference type="EMBL" id="KAK7936698.1"/>
    </source>
</evidence>
<sequence length="330" mass="35736">MGPTLLLTGANGFVGFKVLLSALEKGYNVRAAVRSLSKSESLVQHPKIQVLKASDRLSFVEVPDITNQQAYEEAVKGVAYVIHLASPLPSPFLDPQTGIYEPNVKSVTSMLQAASQEPSLKKLIIASSVFANMPFPPNGDKITPESRLADVPGPFDSMIPAYSAGKIGALNATERFVKENNPSFEVVNVFPGFVFGPDDRALEADDLMASTNRIMLGVVTGQEAPGPMPAGACHVYDVAKLFVQALNDGAPKNIGATVSHVFNEAWDIVKENFPHAVRSGIFTQGSQETIPIDWDAHQTEVDFGFKFKTWSDMVVDVARQYLELLGKAKE</sequence>
<dbReference type="Proteomes" id="UP001391051">
    <property type="component" value="Unassembled WGS sequence"/>
</dbReference>
<comment type="similarity">
    <text evidence="2">Belongs to the NAD(P)-dependent epimerase/dehydratase family. Dihydroflavonol-4-reductase subfamily.</text>
</comment>
<dbReference type="PANTHER" id="PTHR10366">
    <property type="entry name" value="NAD DEPENDENT EPIMERASE/DEHYDRATASE"/>
    <property type="match status" value="1"/>
</dbReference>
<keyword evidence="5" id="KW-1185">Reference proteome</keyword>
<name>A0ABR1PSQ5_9PEZI</name>
<dbReference type="InterPro" id="IPR036291">
    <property type="entry name" value="NAD(P)-bd_dom_sf"/>
</dbReference>
<evidence type="ECO:0000256" key="2">
    <source>
        <dbReference type="ARBA" id="ARBA00023445"/>
    </source>
</evidence>
<reference evidence="4 5" key="1">
    <citation type="submission" date="2023-01" db="EMBL/GenBank/DDBJ databases">
        <title>Analysis of 21 Apiospora genomes using comparative genomics revels a genus with tremendous synthesis potential of carbohydrate active enzymes and secondary metabolites.</title>
        <authorList>
            <person name="Sorensen T."/>
        </authorList>
    </citation>
    <scope>NUCLEOTIDE SEQUENCE [LARGE SCALE GENOMIC DNA]</scope>
    <source>
        <strain evidence="4 5">CBS 24483</strain>
    </source>
</reference>
<feature type="domain" description="NAD-dependent epimerase/dehydratase" evidence="3">
    <location>
        <begin position="6"/>
        <end position="248"/>
    </location>
</feature>
<dbReference type="EMBL" id="JAQQWE010000011">
    <property type="protein sequence ID" value="KAK7936698.1"/>
    <property type="molecule type" value="Genomic_DNA"/>
</dbReference>
<dbReference type="RefSeq" id="XP_066692447.1">
    <property type="nucleotide sequence ID" value="XM_066851358.1"/>
</dbReference>
<dbReference type="GeneID" id="92084420"/>
<dbReference type="InterPro" id="IPR001509">
    <property type="entry name" value="Epimerase_deHydtase"/>
</dbReference>
<dbReference type="SUPFAM" id="SSF51735">
    <property type="entry name" value="NAD(P)-binding Rossmann-fold domains"/>
    <property type="match status" value="1"/>
</dbReference>
<dbReference type="InterPro" id="IPR050425">
    <property type="entry name" value="NAD(P)_dehydrat-like"/>
</dbReference>
<dbReference type="PANTHER" id="PTHR10366:SF564">
    <property type="entry name" value="STEROL-4-ALPHA-CARBOXYLATE 3-DEHYDROGENASE, DECARBOXYLATING"/>
    <property type="match status" value="1"/>
</dbReference>
<evidence type="ECO:0000259" key="3">
    <source>
        <dbReference type="Pfam" id="PF01370"/>
    </source>
</evidence>
<comment type="caution">
    <text evidence="4">The sequence shown here is derived from an EMBL/GenBank/DDBJ whole genome shotgun (WGS) entry which is preliminary data.</text>
</comment>
<organism evidence="4 5">
    <name type="scientific">Apiospora aurea</name>
    <dbReference type="NCBI Taxonomy" id="335848"/>
    <lineage>
        <taxon>Eukaryota</taxon>
        <taxon>Fungi</taxon>
        <taxon>Dikarya</taxon>
        <taxon>Ascomycota</taxon>
        <taxon>Pezizomycotina</taxon>
        <taxon>Sordariomycetes</taxon>
        <taxon>Xylariomycetidae</taxon>
        <taxon>Amphisphaeriales</taxon>
        <taxon>Apiosporaceae</taxon>
        <taxon>Apiospora</taxon>
    </lineage>
</organism>
<gene>
    <name evidence="4" type="ORF">PG986_015136</name>
</gene>
<evidence type="ECO:0000256" key="1">
    <source>
        <dbReference type="ARBA" id="ARBA00023002"/>
    </source>
</evidence>